<evidence type="ECO:0000313" key="4">
    <source>
        <dbReference type="Proteomes" id="UP000319462"/>
    </source>
</evidence>
<dbReference type="EMBL" id="LS997622">
    <property type="protein sequence ID" value="SYZ66031.1"/>
    <property type="molecule type" value="Genomic_DNA"/>
</dbReference>
<feature type="transmembrane region" description="Helical" evidence="1">
    <location>
        <begin position="239"/>
        <end position="259"/>
    </location>
</feature>
<name>A0A3P3Z707_LEIBR</name>
<dbReference type="Proteomes" id="UP000319462">
    <property type="component" value="Chromosome 23"/>
</dbReference>
<feature type="chain" id="PRO_5018187851" evidence="2">
    <location>
        <begin position="27"/>
        <end position="284"/>
    </location>
</feature>
<dbReference type="PROSITE" id="PS51257">
    <property type="entry name" value="PROKAR_LIPOPROTEIN"/>
    <property type="match status" value="1"/>
</dbReference>
<keyword evidence="1" id="KW-0812">Transmembrane</keyword>
<evidence type="ECO:0000256" key="2">
    <source>
        <dbReference type="SAM" id="SignalP"/>
    </source>
</evidence>
<keyword evidence="1" id="KW-0472">Membrane</keyword>
<dbReference type="AlphaFoldDB" id="A0A3P3Z707"/>
<protein>
    <submittedName>
        <fullName evidence="3">Hypothetical_protein</fullName>
    </submittedName>
</protein>
<feature type="signal peptide" evidence="2">
    <location>
        <begin position="1"/>
        <end position="26"/>
    </location>
</feature>
<keyword evidence="1" id="KW-1133">Transmembrane helix</keyword>
<reference evidence="3 4" key="1">
    <citation type="submission" date="2018-09" db="EMBL/GenBank/DDBJ databases">
        <authorList>
            <person name="Peiro R."/>
            <person name="Begona"/>
            <person name="Cbmso G."/>
            <person name="Lopez M."/>
            <person name="Gonzalez S."/>
        </authorList>
    </citation>
    <scope>NUCLEOTIDE SEQUENCE [LARGE SCALE GENOMIC DNA]</scope>
</reference>
<feature type="transmembrane region" description="Helical" evidence="1">
    <location>
        <begin position="200"/>
        <end position="224"/>
    </location>
</feature>
<proteinExistence type="predicted"/>
<keyword evidence="2" id="KW-0732">Signal</keyword>
<organism evidence="3 4">
    <name type="scientific">Leishmania braziliensis MHOM/BR/75/M2904</name>
    <dbReference type="NCBI Taxonomy" id="420245"/>
    <lineage>
        <taxon>Eukaryota</taxon>
        <taxon>Discoba</taxon>
        <taxon>Euglenozoa</taxon>
        <taxon>Kinetoplastea</taxon>
        <taxon>Metakinetoplastina</taxon>
        <taxon>Trypanosomatida</taxon>
        <taxon>Trypanosomatidae</taxon>
        <taxon>Leishmaniinae</taxon>
        <taxon>Leishmania</taxon>
        <taxon>Leishmania braziliensis species complex</taxon>
    </lineage>
</organism>
<feature type="transmembrane region" description="Helical" evidence="1">
    <location>
        <begin position="147"/>
        <end position="167"/>
    </location>
</feature>
<sequence length="284" mass="30104">MKGQLMRFIVAALAVLSCSLPGLVTASSDASSRTRISATARPVSAFAARARHTAQDALAPIAAKVLPCVPPPVLELTPIFAHGAASLVMVGRSLRTPPAAVSGSKGDEILQHTTAKFVYAAGAIVAELALLKLVYREPYRNQRKNRANRFFATAAGFILSVLLTALPNDLIDTSLVGIFYFQLSSQVYTPAIVCGQLLRVYLAALVPALPPLSAAYTAFLAYWADGFAGGFSATQVREAWAEVILTLVVICAFVFSMSARRGAGVAPSLLPLEPESDGDDYYVE</sequence>
<evidence type="ECO:0000313" key="3">
    <source>
        <dbReference type="EMBL" id="SYZ66031.1"/>
    </source>
</evidence>
<accession>A0A3P3Z707</accession>
<gene>
    <name evidence="3" type="ORF">LBRM2904_23.0510</name>
</gene>
<feature type="transmembrane region" description="Helical" evidence="1">
    <location>
        <begin position="173"/>
        <end position="193"/>
    </location>
</feature>
<feature type="transmembrane region" description="Helical" evidence="1">
    <location>
        <begin position="117"/>
        <end position="135"/>
    </location>
</feature>
<evidence type="ECO:0000256" key="1">
    <source>
        <dbReference type="SAM" id="Phobius"/>
    </source>
</evidence>